<dbReference type="KEGG" id="rhs:A3Q41_00124"/>
<keyword evidence="3" id="KW-1185">Reference proteome</keyword>
<dbReference type="OrthoDB" id="9816539at2"/>
<dbReference type="PANTHER" id="PTHR41878:SF1">
    <property type="entry name" value="TNPR PROTEIN"/>
    <property type="match status" value="1"/>
</dbReference>
<evidence type="ECO:0000313" key="2">
    <source>
        <dbReference type="EMBL" id="AMY21449.1"/>
    </source>
</evidence>
<dbReference type="AlphaFoldDB" id="A0A143QEX2"/>
<dbReference type="RefSeq" id="WP_048315791.1">
    <property type="nucleotide sequence ID" value="NZ_CP015220.1"/>
</dbReference>
<proteinExistence type="predicted"/>
<evidence type="ECO:0000259" key="1">
    <source>
        <dbReference type="Pfam" id="PF07929"/>
    </source>
</evidence>
<feature type="domain" description="Plasmid pRiA4b Orf3-like" evidence="1">
    <location>
        <begin position="39"/>
        <end position="211"/>
    </location>
</feature>
<dbReference type="PATRIC" id="fig|1653479.3.peg.122"/>
<dbReference type="Proteomes" id="UP000076038">
    <property type="component" value="Chromosome"/>
</dbReference>
<dbReference type="Gene3D" id="3.10.290.30">
    <property type="entry name" value="MM3350-like"/>
    <property type="match status" value="1"/>
</dbReference>
<dbReference type="Pfam" id="PF07929">
    <property type="entry name" value="PRiA4_ORF3"/>
    <property type="match status" value="1"/>
</dbReference>
<evidence type="ECO:0000313" key="3">
    <source>
        <dbReference type="Proteomes" id="UP000076038"/>
    </source>
</evidence>
<dbReference type="SUPFAM" id="SSF159941">
    <property type="entry name" value="MM3350-like"/>
    <property type="match status" value="1"/>
</dbReference>
<organism evidence="2 3">
    <name type="scientific">Rhodococcoides fascians</name>
    <name type="common">Rhodococcus fascians</name>
    <dbReference type="NCBI Taxonomy" id="1828"/>
    <lineage>
        <taxon>Bacteria</taxon>
        <taxon>Bacillati</taxon>
        <taxon>Actinomycetota</taxon>
        <taxon>Actinomycetes</taxon>
        <taxon>Mycobacteriales</taxon>
        <taxon>Nocardiaceae</taxon>
        <taxon>Rhodococcoides</taxon>
    </lineage>
</organism>
<protein>
    <recommendedName>
        <fullName evidence="1">Plasmid pRiA4b Orf3-like domain-containing protein</fullName>
    </recommendedName>
</protein>
<accession>A0A143QEX2</accession>
<name>A0A143QEX2_RHOFA</name>
<gene>
    <name evidence="2" type="ORF">A3Q41_00124</name>
</gene>
<dbReference type="InterPro" id="IPR012912">
    <property type="entry name" value="Plasmid_pRiA4b_Orf3-like"/>
</dbReference>
<reference evidence="2 3" key="1">
    <citation type="journal article" date="2016" name="Genome Announc.">
        <title>Complete Genome and Plasmid Sequences for Rhodococcus fascians D188 and Draft Sequences for Rhodococcus Isolates PBTS 1 and PBTS 2.</title>
        <authorList>
            <person name="Stamler R.A."/>
            <person name="Vereecke D."/>
            <person name="Zhang Y."/>
            <person name="Schilkey F."/>
            <person name="Devitt N."/>
            <person name="Randall J.J."/>
        </authorList>
    </citation>
    <scope>NUCLEOTIDE SEQUENCE [LARGE SCALE GENOMIC DNA]</scope>
    <source>
        <strain evidence="2 3">PBTS2</strain>
    </source>
</reference>
<sequence>MSIRTGRVRHLSVVPDIPEADEPAEPSATEGAARGLANLVLRVSIDHTRPSIWRRVRVRSDLLLSELHSVLQIAVGWEDRHLHAFSVRTAGATRRFEMQETLDDEPDDDASSEERVRVDEVLTHPGSVMTYEYDFGDGWTHTVELEHEDSDIDDLRSICLDGARACPPESSGGPSRYTQALDIAADSSDPEHSELLSQWGPTFDPARFEVDTVNRVLQSADVGRSTLAEAVAAAPAIGRLFDRVRPTHVPSLMALLPRCELTVESSVDLPVAEIAMAKLTWFLRKVGDGGAVLTDAGYLKPAFVAAIRDELDWGLGWVGSSSREIDHHQVTDLREAVRHLGLTRIAKGRLLRTKLGESLADDPIGMWRHAASRLPLGRETYETDAATLFLISLAASASAAHRNEMLIETVSELGWASEDSGVFDAKFAAQTTMSFLDLIGAHGPSFYFREAVSDSPSWSRRFARDALSS</sequence>
<dbReference type="EMBL" id="CP015220">
    <property type="protein sequence ID" value="AMY21449.1"/>
    <property type="molecule type" value="Genomic_DNA"/>
</dbReference>
<reference evidence="3" key="2">
    <citation type="submission" date="2016-04" db="EMBL/GenBank/DDBJ databases">
        <title>Complete Genome and Plasmid Sequences for Rhodococcus fascians D188 and Draft Sequences for Rhodococcus spp. Isolates PBTS 1 and PBTS 2.</title>
        <authorList>
            <person name="Stamer R."/>
            <person name="Vereecke D."/>
            <person name="Zhang Y."/>
            <person name="Schilkey F."/>
            <person name="Devitt N."/>
            <person name="Randall J."/>
        </authorList>
    </citation>
    <scope>NUCLEOTIDE SEQUENCE [LARGE SCALE GENOMIC DNA]</scope>
    <source>
        <strain evidence="3">PBTS2</strain>
    </source>
</reference>
<dbReference type="InterPro" id="IPR024047">
    <property type="entry name" value="MM3350-like_sf"/>
</dbReference>
<dbReference type="PANTHER" id="PTHR41878">
    <property type="entry name" value="LEXA REPRESSOR-RELATED"/>
    <property type="match status" value="1"/>
</dbReference>